<dbReference type="GO" id="GO:0000209">
    <property type="term" value="P:protein polyubiquitination"/>
    <property type="evidence" value="ECO:0007669"/>
    <property type="project" value="InterPro"/>
</dbReference>
<dbReference type="SMART" id="SM00184">
    <property type="entry name" value="RING"/>
    <property type="match status" value="1"/>
</dbReference>
<evidence type="ECO:0000256" key="2">
    <source>
        <dbReference type="ARBA" id="ARBA00022771"/>
    </source>
</evidence>
<dbReference type="PANTHER" id="PTHR46717">
    <property type="entry name" value="E3 UBIQUITIN-PROTEIN LIGASE RNF180"/>
    <property type="match status" value="1"/>
</dbReference>
<gene>
    <name evidence="8" type="ORF">HOLleu_19609</name>
</gene>
<dbReference type="InterPro" id="IPR013083">
    <property type="entry name" value="Znf_RING/FYVE/PHD"/>
</dbReference>
<dbReference type="GO" id="GO:0031624">
    <property type="term" value="F:ubiquitin conjugating enzyme binding"/>
    <property type="evidence" value="ECO:0007669"/>
    <property type="project" value="TreeGrafter"/>
</dbReference>
<dbReference type="GO" id="GO:0042415">
    <property type="term" value="P:norepinephrine metabolic process"/>
    <property type="evidence" value="ECO:0007669"/>
    <property type="project" value="TreeGrafter"/>
</dbReference>
<dbReference type="InterPro" id="IPR017907">
    <property type="entry name" value="Znf_RING_CS"/>
</dbReference>
<dbReference type="GO" id="GO:0042428">
    <property type="term" value="P:serotonin metabolic process"/>
    <property type="evidence" value="ECO:0007669"/>
    <property type="project" value="TreeGrafter"/>
</dbReference>
<dbReference type="Pfam" id="PF13639">
    <property type="entry name" value="zf-RING_2"/>
    <property type="match status" value="1"/>
</dbReference>
<dbReference type="CDD" id="cd16554">
    <property type="entry name" value="RING-HC_RNF180"/>
    <property type="match status" value="1"/>
</dbReference>
<evidence type="ECO:0000256" key="5">
    <source>
        <dbReference type="SAM" id="MobiDB-lite"/>
    </source>
</evidence>
<dbReference type="AlphaFoldDB" id="A0A9Q1H7S3"/>
<dbReference type="EMBL" id="JAIZAY010000009">
    <property type="protein sequence ID" value="KAJ8035818.1"/>
    <property type="molecule type" value="Genomic_DNA"/>
</dbReference>
<dbReference type="PANTHER" id="PTHR46717:SF1">
    <property type="entry name" value="E3 UBIQUITIN-PROTEIN LIGASE RNF180"/>
    <property type="match status" value="1"/>
</dbReference>
<organism evidence="8 9">
    <name type="scientific">Holothuria leucospilota</name>
    <name type="common">Black long sea cucumber</name>
    <name type="synonym">Mertensiothuria leucospilota</name>
    <dbReference type="NCBI Taxonomy" id="206669"/>
    <lineage>
        <taxon>Eukaryota</taxon>
        <taxon>Metazoa</taxon>
        <taxon>Echinodermata</taxon>
        <taxon>Eleutherozoa</taxon>
        <taxon>Echinozoa</taxon>
        <taxon>Holothuroidea</taxon>
        <taxon>Aspidochirotacea</taxon>
        <taxon>Aspidochirotida</taxon>
        <taxon>Holothuriidae</taxon>
        <taxon>Holothuria</taxon>
    </lineage>
</organism>
<dbReference type="GO" id="GO:0005789">
    <property type="term" value="C:endoplasmic reticulum membrane"/>
    <property type="evidence" value="ECO:0007669"/>
    <property type="project" value="TreeGrafter"/>
</dbReference>
<keyword evidence="2 4" id="KW-0863">Zinc-finger</keyword>
<feature type="domain" description="RING-type" evidence="7">
    <location>
        <begin position="445"/>
        <end position="487"/>
    </location>
</feature>
<evidence type="ECO:0000256" key="6">
    <source>
        <dbReference type="SAM" id="Phobius"/>
    </source>
</evidence>
<dbReference type="InterPro" id="IPR033263">
    <property type="entry name" value="RNF180"/>
</dbReference>
<evidence type="ECO:0000256" key="3">
    <source>
        <dbReference type="ARBA" id="ARBA00022833"/>
    </source>
</evidence>
<evidence type="ECO:0000313" key="9">
    <source>
        <dbReference type="Proteomes" id="UP001152320"/>
    </source>
</evidence>
<keyword evidence="6" id="KW-0472">Membrane</keyword>
<dbReference type="Proteomes" id="UP001152320">
    <property type="component" value="Chromosome 9"/>
</dbReference>
<dbReference type="GO" id="GO:0008270">
    <property type="term" value="F:zinc ion binding"/>
    <property type="evidence" value="ECO:0007669"/>
    <property type="project" value="UniProtKB-KW"/>
</dbReference>
<feature type="compositionally biased region" description="Polar residues" evidence="5">
    <location>
        <begin position="323"/>
        <end position="345"/>
    </location>
</feature>
<proteinExistence type="predicted"/>
<keyword evidence="9" id="KW-1185">Reference proteome</keyword>
<keyword evidence="6" id="KW-1133">Transmembrane helix</keyword>
<keyword evidence="6" id="KW-0812">Transmembrane</keyword>
<dbReference type="GO" id="GO:0061630">
    <property type="term" value="F:ubiquitin protein ligase activity"/>
    <property type="evidence" value="ECO:0007669"/>
    <property type="project" value="InterPro"/>
</dbReference>
<dbReference type="Gene3D" id="3.30.40.10">
    <property type="entry name" value="Zinc/RING finger domain, C3HC4 (zinc finger)"/>
    <property type="match status" value="1"/>
</dbReference>
<name>A0A9Q1H7S3_HOLLE</name>
<dbReference type="GO" id="GO:0032436">
    <property type="term" value="P:positive regulation of proteasomal ubiquitin-dependent protein catabolic process"/>
    <property type="evidence" value="ECO:0007669"/>
    <property type="project" value="TreeGrafter"/>
</dbReference>
<feature type="transmembrane region" description="Helical" evidence="6">
    <location>
        <begin position="583"/>
        <end position="604"/>
    </location>
</feature>
<dbReference type="SUPFAM" id="SSF57850">
    <property type="entry name" value="RING/U-box"/>
    <property type="match status" value="1"/>
</dbReference>
<feature type="region of interest" description="Disordered" evidence="5">
    <location>
        <begin position="323"/>
        <end position="353"/>
    </location>
</feature>
<protein>
    <recommendedName>
        <fullName evidence="7">RING-type domain-containing protein</fullName>
    </recommendedName>
</protein>
<accession>A0A9Q1H7S3</accession>
<evidence type="ECO:0000259" key="7">
    <source>
        <dbReference type="PROSITE" id="PS50089"/>
    </source>
</evidence>
<dbReference type="PROSITE" id="PS50089">
    <property type="entry name" value="ZF_RING_2"/>
    <property type="match status" value="1"/>
</dbReference>
<reference evidence="8" key="1">
    <citation type="submission" date="2021-10" db="EMBL/GenBank/DDBJ databases">
        <title>Tropical sea cucumber genome reveals ecological adaptation and Cuvierian tubules defense mechanism.</title>
        <authorList>
            <person name="Chen T."/>
        </authorList>
    </citation>
    <scope>NUCLEOTIDE SEQUENCE</scope>
    <source>
        <strain evidence="8">Nanhai2018</strain>
        <tissue evidence="8">Muscle</tissue>
    </source>
</reference>
<dbReference type="InterPro" id="IPR001841">
    <property type="entry name" value="Znf_RING"/>
</dbReference>
<evidence type="ECO:0000256" key="4">
    <source>
        <dbReference type="PROSITE-ProRule" id="PRU00175"/>
    </source>
</evidence>
<feature type="region of interest" description="Disordered" evidence="5">
    <location>
        <begin position="291"/>
        <end position="311"/>
    </location>
</feature>
<dbReference type="PROSITE" id="PS00518">
    <property type="entry name" value="ZF_RING_1"/>
    <property type="match status" value="1"/>
</dbReference>
<evidence type="ECO:0000313" key="8">
    <source>
        <dbReference type="EMBL" id="KAJ8035818.1"/>
    </source>
</evidence>
<keyword evidence="3" id="KW-0862">Zinc</keyword>
<evidence type="ECO:0000256" key="1">
    <source>
        <dbReference type="ARBA" id="ARBA00022723"/>
    </source>
</evidence>
<keyword evidence="1" id="KW-0479">Metal-binding</keyword>
<sequence>MSGASYCHPGKSSFRCRRCRHNLLQEDTAEVEAGCSLCMEDEAQSPVWYLQEENVPPWIQHCIEEACWTRGKLSCPKCGGRLGSFDFTVQSKCGSGLHVMPCVHLVRSRVDRFSTVLPVAKVKPFPKEETASISTPDEMILNSKTFYVLDNSIDLKQRGPTDSYKMNSCTNFPLSSEDSCGKSQISSECDHLQDNVSFTDRLGRCVRGRENIKEDQCCKQSSISDAILLEMLNTDVEESRRGCQSLKKDENGRQNQVQYNHHTCLSSSLHSSDTKKLTDSNCLIRDKCSHKDVESHPTGGDSAPEDNCTYSDTSSQILETLTTMNSGESISSGRNVETDNSTPTTEEAPLPSFYHEDSDDFLNDWDLLEELDNFNSSLVSPVPQTKAEIRRERNRRKKERRKLYKRGNCLSSNLDQDIKGIPPATFEEVTGLSLGDRTVQEYTVCAVCLDLFYNPRACTPCGHLFCEQCLRQLTRFQPTSTPCPLCRTVIQCTIPHESLNNALRKLFPAQTKQRKEAQGKIKQVYPLPRTRALPSVWLPLFSQQILSGRNRRRTFWSFQPNSTLDYHDFGRLWVQTLRWRFTVAGYGLLALLLVCACSVLVINFV</sequence>
<dbReference type="OrthoDB" id="2017893at2759"/>
<comment type="caution">
    <text evidence="8">The sequence shown here is derived from an EMBL/GenBank/DDBJ whole genome shotgun (WGS) entry which is preliminary data.</text>
</comment>